<dbReference type="Proteomes" id="UP000800097">
    <property type="component" value="Unassembled WGS sequence"/>
</dbReference>
<feature type="compositionally biased region" description="Low complexity" evidence="2">
    <location>
        <begin position="282"/>
        <end position="297"/>
    </location>
</feature>
<name>A0A6A6JER4_WESOR</name>
<reference evidence="3" key="1">
    <citation type="journal article" date="2020" name="Stud. Mycol.">
        <title>101 Dothideomycetes genomes: a test case for predicting lifestyles and emergence of pathogens.</title>
        <authorList>
            <person name="Haridas S."/>
            <person name="Albert R."/>
            <person name="Binder M."/>
            <person name="Bloem J."/>
            <person name="Labutti K."/>
            <person name="Salamov A."/>
            <person name="Andreopoulos B."/>
            <person name="Baker S."/>
            <person name="Barry K."/>
            <person name="Bills G."/>
            <person name="Bluhm B."/>
            <person name="Cannon C."/>
            <person name="Castanera R."/>
            <person name="Culley D."/>
            <person name="Daum C."/>
            <person name="Ezra D."/>
            <person name="Gonzalez J."/>
            <person name="Henrissat B."/>
            <person name="Kuo A."/>
            <person name="Liang C."/>
            <person name="Lipzen A."/>
            <person name="Lutzoni F."/>
            <person name="Magnuson J."/>
            <person name="Mondo S."/>
            <person name="Nolan M."/>
            <person name="Ohm R."/>
            <person name="Pangilinan J."/>
            <person name="Park H.-J."/>
            <person name="Ramirez L."/>
            <person name="Alfaro M."/>
            <person name="Sun H."/>
            <person name="Tritt A."/>
            <person name="Yoshinaga Y."/>
            <person name="Zwiers L.-H."/>
            <person name="Turgeon B."/>
            <person name="Goodwin S."/>
            <person name="Spatafora J."/>
            <person name="Crous P."/>
            <person name="Grigoriev I."/>
        </authorList>
    </citation>
    <scope>NUCLEOTIDE SEQUENCE</scope>
    <source>
        <strain evidence="3">CBS 379.55</strain>
    </source>
</reference>
<dbReference type="EMBL" id="ML986500">
    <property type="protein sequence ID" value="KAF2274797.1"/>
    <property type="molecule type" value="Genomic_DNA"/>
</dbReference>
<dbReference type="AlphaFoldDB" id="A0A6A6JER4"/>
<feature type="compositionally biased region" description="Basic and acidic residues" evidence="2">
    <location>
        <begin position="365"/>
        <end position="390"/>
    </location>
</feature>
<feature type="region of interest" description="Disordered" evidence="2">
    <location>
        <begin position="1"/>
        <end position="49"/>
    </location>
</feature>
<organism evidence="3 4">
    <name type="scientific">Westerdykella ornata</name>
    <dbReference type="NCBI Taxonomy" id="318751"/>
    <lineage>
        <taxon>Eukaryota</taxon>
        <taxon>Fungi</taxon>
        <taxon>Dikarya</taxon>
        <taxon>Ascomycota</taxon>
        <taxon>Pezizomycotina</taxon>
        <taxon>Dothideomycetes</taxon>
        <taxon>Pleosporomycetidae</taxon>
        <taxon>Pleosporales</taxon>
        <taxon>Sporormiaceae</taxon>
        <taxon>Westerdykella</taxon>
    </lineage>
</organism>
<evidence type="ECO:0000256" key="1">
    <source>
        <dbReference type="SAM" id="Coils"/>
    </source>
</evidence>
<feature type="compositionally biased region" description="Polar residues" evidence="2">
    <location>
        <begin position="18"/>
        <end position="34"/>
    </location>
</feature>
<keyword evidence="4" id="KW-1185">Reference proteome</keyword>
<keyword evidence="1" id="KW-0175">Coiled coil</keyword>
<evidence type="ECO:0000313" key="3">
    <source>
        <dbReference type="EMBL" id="KAF2274797.1"/>
    </source>
</evidence>
<protein>
    <submittedName>
        <fullName evidence="3">Uncharacterized protein</fullName>
    </submittedName>
</protein>
<sequence length="470" mass="50229">MAMPPSNQDKECKLGIHASTTHTYQSRQTITTPHPTDMNHRRPGSPVDNDEELELVLRESAAQAEEDEKAALRRLLEQSRAEAERVAAVDEAAELAAALARSQLDAVNEEEAQVQQLLEQSRAEFFSALKAKGAVADDDEATMDAVKKRSAEDWHKCTWDQQPPVEGNWSERMGLTHEERFQTTTSYTHCSTAKGSDVAAMGFGSGVGMGCGVHPLPPYAVGGPGQYSRWHSDGGGAGGWPSFTSRGPHCPVPGALPSLPARGAASVPIPWMQAPQPSHAQTTAPLSTPTGPSSTPTAHRPTGAAAPSVAEALHSPAVTVRSLGKQISRPARSTPQSPGPTSQASHPVTPIESPRQVPALAVAAEDDKVREGPEDPTETTRDRVEQKSVGDEPAAAMESQVRSKKENFEELEQLVNKEKEDLDTGGDVEGDAAGVKEEVCDADGDEDKHELEDPELVKAKRLAFLDGLSR</sequence>
<dbReference type="PROSITE" id="PS50330">
    <property type="entry name" value="UIM"/>
    <property type="match status" value="1"/>
</dbReference>
<dbReference type="RefSeq" id="XP_033652336.1">
    <property type="nucleotide sequence ID" value="XM_033803191.1"/>
</dbReference>
<dbReference type="InterPro" id="IPR003903">
    <property type="entry name" value="UIM_dom"/>
</dbReference>
<evidence type="ECO:0000256" key="2">
    <source>
        <dbReference type="SAM" id="MobiDB-lite"/>
    </source>
</evidence>
<feature type="region of interest" description="Disordered" evidence="2">
    <location>
        <begin position="271"/>
        <end position="309"/>
    </location>
</feature>
<feature type="region of interest" description="Disordered" evidence="2">
    <location>
        <begin position="322"/>
        <end position="449"/>
    </location>
</feature>
<gene>
    <name evidence="3" type="ORF">EI97DRAFT_89399</name>
</gene>
<feature type="coiled-coil region" evidence="1">
    <location>
        <begin position="62"/>
        <end position="124"/>
    </location>
</feature>
<accession>A0A6A6JER4</accession>
<feature type="compositionally biased region" description="Polar residues" evidence="2">
    <location>
        <begin position="331"/>
        <end position="346"/>
    </location>
</feature>
<evidence type="ECO:0000313" key="4">
    <source>
        <dbReference type="Proteomes" id="UP000800097"/>
    </source>
</evidence>
<dbReference type="GeneID" id="54556366"/>
<proteinExistence type="predicted"/>